<keyword evidence="7" id="KW-1185">Reference proteome</keyword>
<dbReference type="Pfam" id="PF20703">
    <property type="entry name" value="nSTAND1"/>
    <property type="match status" value="2"/>
</dbReference>
<evidence type="ECO:0008006" key="8">
    <source>
        <dbReference type="Google" id="ProtNLM"/>
    </source>
</evidence>
<feature type="repeat" description="WD" evidence="3">
    <location>
        <begin position="827"/>
        <end position="868"/>
    </location>
</feature>
<evidence type="ECO:0000259" key="5">
    <source>
        <dbReference type="Pfam" id="PF20703"/>
    </source>
</evidence>
<feature type="repeat" description="WD" evidence="3">
    <location>
        <begin position="869"/>
        <end position="902"/>
    </location>
</feature>
<dbReference type="InterPro" id="IPR027417">
    <property type="entry name" value="P-loop_NTPase"/>
</dbReference>
<feature type="repeat" description="WD" evidence="3">
    <location>
        <begin position="609"/>
        <end position="650"/>
    </location>
</feature>
<dbReference type="EMBL" id="BNAR01000011">
    <property type="protein sequence ID" value="GHH52305.1"/>
    <property type="molecule type" value="Genomic_DNA"/>
</dbReference>
<dbReference type="SUPFAM" id="SSF50998">
    <property type="entry name" value="Quinoprotein alcohol dehydrogenase-like"/>
    <property type="match status" value="1"/>
</dbReference>
<dbReference type="Pfam" id="PF00400">
    <property type="entry name" value="WD40"/>
    <property type="match status" value="6"/>
</dbReference>
<feature type="domain" description="Anaphase-promoting complex subunit 4-like WD40" evidence="4">
    <location>
        <begin position="1052"/>
        <end position="1115"/>
    </location>
</feature>
<feature type="repeat" description="WD" evidence="3">
    <location>
        <begin position="1166"/>
        <end position="1206"/>
    </location>
</feature>
<dbReference type="CDD" id="cd00200">
    <property type="entry name" value="WD40"/>
    <property type="match status" value="1"/>
</dbReference>
<dbReference type="SUPFAM" id="SSF50978">
    <property type="entry name" value="WD40 repeat-like"/>
    <property type="match status" value="1"/>
</dbReference>
<evidence type="ECO:0000313" key="6">
    <source>
        <dbReference type="EMBL" id="GHH52305.1"/>
    </source>
</evidence>
<evidence type="ECO:0000256" key="2">
    <source>
        <dbReference type="ARBA" id="ARBA00022737"/>
    </source>
</evidence>
<name>A0ABQ3MPZ8_9PSEU</name>
<organism evidence="6 7">
    <name type="scientific">Lentzea cavernae</name>
    <dbReference type="NCBI Taxonomy" id="2020703"/>
    <lineage>
        <taxon>Bacteria</taxon>
        <taxon>Bacillati</taxon>
        <taxon>Actinomycetota</taxon>
        <taxon>Actinomycetes</taxon>
        <taxon>Pseudonocardiales</taxon>
        <taxon>Pseudonocardiaceae</taxon>
        <taxon>Lentzea</taxon>
    </lineage>
</organism>
<dbReference type="InterPro" id="IPR011047">
    <property type="entry name" value="Quinoprotein_ADH-like_sf"/>
</dbReference>
<evidence type="ECO:0000259" key="4">
    <source>
        <dbReference type="Pfam" id="PF12894"/>
    </source>
</evidence>
<dbReference type="InterPro" id="IPR024977">
    <property type="entry name" value="Apc4-like_WD40_dom"/>
</dbReference>
<dbReference type="SMART" id="SM00320">
    <property type="entry name" value="WD40"/>
    <property type="match status" value="11"/>
</dbReference>
<dbReference type="PANTHER" id="PTHR19879:SF9">
    <property type="entry name" value="TRANSCRIPTION INITIATION FACTOR TFIID SUBUNIT 5"/>
    <property type="match status" value="1"/>
</dbReference>
<keyword evidence="1 3" id="KW-0853">WD repeat</keyword>
<dbReference type="InterPro" id="IPR001680">
    <property type="entry name" value="WD40_rpt"/>
</dbReference>
<dbReference type="PRINTS" id="PR00320">
    <property type="entry name" value="GPROTEINBRPT"/>
</dbReference>
<dbReference type="InterPro" id="IPR049052">
    <property type="entry name" value="nSTAND1"/>
</dbReference>
<evidence type="ECO:0000313" key="7">
    <source>
        <dbReference type="Proteomes" id="UP000605568"/>
    </source>
</evidence>
<dbReference type="InterPro" id="IPR036322">
    <property type="entry name" value="WD40_repeat_dom_sf"/>
</dbReference>
<comment type="caution">
    <text evidence="6">The sequence shown here is derived from an EMBL/GenBank/DDBJ whole genome shotgun (WGS) entry which is preliminary data.</text>
</comment>
<dbReference type="InterPro" id="IPR020472">
    <property type="entry name" value="WD40_PAC1"/>
</dbReference>
<feature type="repeat" description="WD" evidence="3">
    <location>
        <begin position="653"/>
        <end position="694"/>
    </location>
</feature>
<protein>
    <recommendedName>
        <fullName evidence="8">WD40 repeat</fullName>
    </recommendedName>
</protein>
<dbReference type="SUPFAM" id="SSF52540">
    <property type="entry name" value="P-loop containing nucleoside triphosphate hydrolases"/>
    <property type="match status" value="1"/>
</dbReference>
<dbReference type="RefSeq" id="WP_191303062.1">
    <property type="nucleotide sequence ID" value="NZ_BNAR01000011.1"/>
</dbReference>
<proteinExistence type="predicted"/>
<dbReference type="InterPro" id="IPR015943">
    <property type="entry name" value="WD40/YVTN_repeat-like_dom_sf"/>
</dbReference>
<dbReference type="PANTHER" id="PTHR19879">
    <property type="entry name" value="TRANSCRIPTION INITIATION FACTOR TFIID"/>
    <property type="match status" value="1"/>
</dbReference>
<dbReference type="PROSITE" id="PS50294">
    <property type="entry name" value="WD_REPEATS_REGION"/>
    <property type="match status" value="6"/>
</dbReference>
<accession>A0ABQ3MPZ8</accession>
<evidence type="ECO:0000256" key="1">
    <source>
        <dbReference type="ARBA" id="ARBA00022574"/>
    </source>
</evidence>
<dbReference type="Proteomes" id="UP000605568">
    <property type="component" value="Unassembled WGS sequence"/>
</dbReference>
<feature type="domain" description="Novel STAND NTPase 1" evidence="5">
    <location>
        <begin position="233"/>
        <end position="496"/>
    </location>
</feature>
<reference evidence="7" key="1">
    <citation type="journal article" date="2019" name="Int. J. Syst. Evol. Microbiol.">
        <title>The Global Catalogue of Microorganisms (GCM) 10K type strain sequencing project: providing services to taxonomists for standard genome sequencing and annotation.</title>
        <authorList>
            <consortium name="The Broad Institute Genomics Platform"/>
            <consortium name="The Broad Institute Genome Sequencing Center for Infectious Disease"/>
            <person name="Wu L."/>
            <person name="Ma J."/>
        </authorList>
    </citation>
    <scope>NUCLEOTIDE SEQUENCE [LARGE SCALE GENOMIC DNA]</scope>
    <source>
        <strain evidence="7">CGMCC 4.7367</strain>
    </source>
</reference>
<keyword evidence="2" id="KW-0677">Repeat</keyword>
<evidence type="ECO:0000256" key="3">
    <source>
        <dbReference type="PROSITE-ProRule" id="PRU00221"/>
    </source>
</evidence>
<sequence length="1227" mass="134244">MGRIFLSYHGHDEGDVIALYLRDALLAAGFEDVHAYTAPGSGPDVSLPWKDSLRRELLGADALIVVSSPGSFSEWCIWESSVFRERKPHSPCIEFFSARSQNRAILNDLQAQRVDATSPASLAAARDTMLEVLERAGVSKAAPLSSPFPGLKAFDEHQASLFFGREEDVQRLAEPLLGRRSHGAMAVIGPSGAGKSSLVRAGLIPLLRREGWTIIGPVTPSQGVLPPIEGPGRRLVVLDQAEELLMTESSDLIQQLVDASRGGAWVVYTVRADFLDELMRREDFAPLLRDDFLVTPLTKAELPVVVNGPLRSFGWSVDDAALGLIQEDASRESLPLLAFALENLWRHVNPDGKRAPRPITRAEYIASGRVMDVLQLQADEALAMARDLVRNDDGSWPSVREAEHQVLQTLRRLVAVDESGKYTRCSVAASDLSAESRRLLDPFITNRVLTATRETVEVAHESLFLHWPRLREELERDRSTLRARREVEDSAAKSEDHPDQLIVPSRLNLLLEMLVPPLEDAPFASSWARLENAMIALRLTDRARRLLAKSLQHKADEEARRSRLLSPADALNEMVSDDLALRLLGAPDLTNWRQSLLWAMSSTHLLRSITGPGAGIQGVDWSHDDTRLVTGSDDGVVRVWDAVSGECLQAFQHGDGSSGVQAVAWSPADEIIASVAADGALRLWSLRENREVRSAQVPARPLVVRFDAEGGRVLVASATGGIVVLDVRGDDVQPISGHQPSDKTGNPVLLCDADISSDGRWTAAARADGRVDISLTAGDPAQRPEKRVPTQSPLRSFRFHPVDAEIFASGDSDFDAHLHHSDRTRALMGHTGEVRGVAWSPEGTRLATASEDGTTRIWDAVTGDEVLRLSGHPRGVRDMAWSRRGDRLSTVSDDGLHRVWKVGSDPDYRWFGTREPVRALAWNSAEHELTVGRAARSDDTRTPAHWTLEVSRRDVKFVDAPEPTALAWTPDGRVLATGTARGAVLLGTGHRELTRSTDDADGVADLSWSCDGSLLAVASQDRKRSLPRIFDAAGNRVTPGSWRRHSGFLNAVSWHPHEQIVAIADDDNTITVNSLDRTLCHLRINKRFTSLAWHPDGKLLAAGCTDATVCLLHLSDELEERSQLSGHRGQINAVAWSPNGKNLLTASDDRTARVWDPETGGQRTALIGHSMAVTAALWSSDGLAVTGSADRTVRFWDTTDGDTHPLSGTAMSGDLADLIREARLRIS</sequence>
<gene>
    <name evidence="6" type="ORF">GCM10017774_64150</name>
</gene>
<feature type="repeat" description="WD" evidence="3">
    <location>
        <begin position="1124"/>
        <end position="1165"/>
    </location>
</feature>
<feature type="domain" description="Novel STAND NTPase 1" evidence="5">
    <location>
        <begin position="147"/>
        <end position="222"/>
    </location>
</feature>
<dbReference type="Gene3D" id="2.130.10.10">
    <property type="entry name" value="YVTN repeat-like/Quinoprotein amine dehydrogenase"/>
    <property type="match status" value="4"/>
</dbReference>
<dbReference type="PROSITE" id="PS50082">
    <property type="entry name" value="WD_REPEATS_2"/>
    <property type="match status" value="6"/>
</dbReference>
<dbReference type="Pfam" id="PF12894">
    <property type="entry name" value="ANAPC4_WD40"/>
    <property type="match status" value="1"/>
</dbReference>